<dbReference type="OMA" id="RATHRCE"/>
<evidence type="ECO:0000313" key="2">
    <source>
        <dbReference type="EMBL" id="EEH60483.1"/>
    </source>
</evidence>
<dbReference type="AlphaFoldDB" id="C1MJ17"/>
<dbReference type="KEGG" id="mpp:MICPUCDRAFT_50774"/>
<name>C1MJ17_MICPC</name>
<protein>
    <submittedName>
        <fullName evidence="2">Predicted protein</fullName>
    </submittedName>
</protein>
<organism evidence="3">
    <name type="scientific">Micromonas pusilla (strain CCMP1545)</name>
    <name type="common">Picoplanktonic green alga</name>
    <dbReference type="NCBI Taxonomy" id="564608"/>
    <lineage>
        <taxon>Eukaryota</taxon>
        <taxon>Viridiplantae</taxon>
        <taxon>Chlorophyta</taxon>
        <taxon>Mamiellophyceae</taxon>
        <taxon>Mamiellales</taxon>
        <taxon>Mamiellaceae</taxon>
        <taxon>Micromonas</taxon>
    </lineage>
</organism>
<dbReference type="Proteomes" id="UP000001876">
    <property type="component" value="Unassembled WGS sequence"/>
</dbReference>
<feature type="region of interest" description="Disordered" evidence="1">
    <location>
        <begin position="176"/>
        <end position="248"/>
    </location>
</feature>
<dbReference type="EMBL" id="GG663735">
    <property type="protein sequence ID" value="EEH60483.1"/>
    <property type="molecule type" value="Genomic_DNA"/>
</dbReference>
<sequence length="248" mass="28114">MPIDPRKRSCPAMPSPWYVHPFEAHERGVMGDLRYYSRNASVAERSELFATACWRLYGDYFRRDGTRGKKPQWLCPASEQGAGFEGAPNAYNAREWVETDAVQAMLYYLSSGDFYRMCNDAGREAELNAAGMDEDTRKDEIQRASNVLTSYYDVQVDNTLREAIRVHLNERDDRWNLENGRFPEKPETPTRSQKKPPASADRENEHAGRKTMSIDVHESGKSAGGGGIRRNASVALQPRESPNVMSSR</sequence>
<reference evidence="2 3" key="1">
    <citation type="journal article" date="2009" name="Science">
        <title>Green evolution and dynamic adaptations revealed by genomes of the marine picoeukaryotes Micromonas.</title>
        <authorList>
            <person name="Worden A.Z."/>
            <person name="Lee J.H."/>
            <person name="Mock T."/>
            <person name="Rouze P."/>
            <person name="Simmons M.P."/>
            <person name="Aerts A.L."/>
            <person name="Allen A.E."/>
            <person name="Cuvelier M.L."/>
            <person name="Derelle E."/>
            <person name="Everett M.V."/>
            <person name="Foulon E."/>
            <person name="Grimwood J."/>
            <person name="Gundlach H."/>
            <person name="Henrissat B."/>
            <person name="Napoli C."/>
            <person name="McDonald S.M."/>
            <person name="Parker M.S."/>
            <person name="Rombauts S."/>
            <person name="Salamov A."/>
            <person name="Von Dassow P."/>
            <person name="Badger J.H."/>
            <person name="Coutinho P.M."/>
            <person name="Demir E."/>
            <person name="Dubchak I."/>
            <person name="Gentemann C."/>
            <person name="Eikrem W."/>
            <person name="Gready J.E."/>
            <person name="John U."/>
            <person name="Lanier W."/>
            <person name="Lindquist E.A."/>
            <person name="Lucas S."/>
            <person name="Mayer K.F."/>
            <person name="Moreau H."/>
            <person name="Not F."/>
            <person name="Otillar R."/>
            <person name="Panaud O."/>
            <person name="Pangilinan J."/>
            <person name="Paulsen I."/>
            <person name="Piegu B."/>
            <person name="Poliakov A."/>
            <person name="Robbens S."/>
            <person name="Schmutz J."/>
            <person name="Toulza E."/>
            <person name="Wyss T."/>
            <person name="Zelensky A."/>
            <person name="Zhou K."/>
            <person name="Armbrust E.V."/>
            <person name="Bhattacharya D."/>
            <person name="Goodenough U.W."/>
            <person name="Van de Peer Y."/>
            <person name="Grigoriev I.V."/>
        </authorList>
    </citation>
    <scope>NUCLEOTIDE SEQUENCE [LARGE SCALE GENOMIC DNA]</scope>
    <source>
        <strain evidence="2 3">CCMP1545</strain>
    </source>
</reference>
<dbReference type="RefSeq" id="XP_003055231.1">
    <property type="nucleotide sequence ID" value="XM_003055185.1"/>
</dbReference>
<proteinExistence type="predicted"/>
<evidence type="ECO:0000313" key="3">
    <source>
        <dbReference type="Proteomes" id="UP000001876"/>
    </source>
</evidence>
<dbReference type="GeneID" id="9680392"/>
<accession>C1MJ17</accession>
<keyword evidence="3" id="KW-1185">Reference proteome</keyword>
<evidence type="ECO:0000256" key="1">
    <source>
        <dbReference type="SAM" id="MobiDB-lite"/>
    </source>
</evidence>
<gene>
    <name evidence="2" type="ORF">MICPUCDRAFT_50774</name>
</gene>
<feature type="compositionally biased region" description="Basic and acidic residues" evidence="1">
    <location>
        <begin position="176"/>
        <end position="188"/>
    </location>
</feature>